<keyword evidence="3" id="KW-0732">Signal</keyword>
<dbReference type="InterPro" id="IPR006619">
    <property type="entry name" value="PGRP_domain_met/bac"/>
</dbReference>
<dbReference type="Pfam" id="PF01510">
    <property type="entry name" value="Amidase_2"/>
    <property type="match status" value="1"/>
</dbReference>
<dbReference type="EMBL" id="SJKD01000007">
    <property type="protein sequence ID" value="TCC45825.1"/>
    <property type="molecule type" value="Genomic_DNA"/>
</dbReference>
<dbReference type="OrthoDB" id="9773852at2"/>
<evidence type="ECO:0000256" key="2">
    <source>
        <dbReference type="SAM" id="MobiDB-lite"/>
    </source>
</evidence>
<dbReference type="PANTHER" id="PTHR11022:SF41">
    <property type="entry name" value="PEPTIDOGLYCAN-RECOGNITION PROTEIN LC-RELATED"/>
    <property type="match status" value="1"/>
</dbReference>
<dbReference type="GO" id="GO:0009253">
    <property type="term" value="P:peptidoglycan catabolic process"/>
    <property type="evidence" value="ECO:0007669"/>
    <property type="project" value="InterPro"/>
</dbReference>
<evidence type="ECO:0000256" key="3">
    <source>
        <dbReference type="SAM" id="SignalP"/>
    </source>
</evidence>
<evidence type="ECO:0000259" key="4">
    <source>
        <dbReference type="SMART" id="SM00644"/>
    </source>
</evidence>
<protein>
    <recommendedName>
        <fullName evidence="8">N-acetylmuramoyl-L-alanine amidase</fullName>
    </recommendedName>
</protein>
<dbReference type="GO" id="GO:0008745">
    <property type="term" value="F:N-acetylmuramoyl-L-alanine amidase activity"/>
    <property type="evidence" value="ECO:0007669"/>
    <property type="project" value="InterPro"/>
</dbReference>
<dbReference type="InterPro" id="IPR036505">
    <property type="entry name" value="Amidase/PGRP_sf"/>
</dbReference>
<accession>A0A4R0JUE5</accession>
<evidence type="ECO:0000313" key="6">
    <source>
        <dbReference type="EMBL" id="TCC45825.1"/>
    </source>
</evidence>
<evidence type="ECO:0000259" key="5">
    <source>
        <dbReference type="SMART" id="SM00701"/>
    </source>
</evidence>
<feature type="domain" description="Peptidoglycan recognition protein family" evidence="5">
    <location>
        <begin position="161"/>
        <end position="315"/>
    </location>
</feature>
<dbReference type="Proteomes" id="UP000293342">
    <property type="component" value="Unassembled WGS sequence"/>
</dbReference>
<dbReference type="SMART" id="SM00701">
    <property type="entry name" value="PGRP"/>
    <property type="match status" value="1"/>
</dbReference>
<feature type="signal peptide" evidence="3">
    <location>
        <begin position="1"/>
        <end position="26"/>
    </location>
</feature>
<dbReference type="SUPFAM" id="SSF55846">
    <property type="entry name" value="N-acetylmuramoyl-L-alanine amidase-like"/>
    <property type="match status" value="1"/>
</dbReference>
<dbReference type="SMART" id="SM00644">
    <property type="entry name" value="Ami_2"/>
    <property type="match status" value="1"/>
</dbReference>
<dbReference type="RefSeq" id="WP_131516922.1">
    <property type="nucleotide sequence ID" value="NZ_SJKD01000007.1"/>
</dbReference>
<reference evidence="6 7" key="1">
    <citation type="submission" date="2019-02" db="EMBL/GenBank/DDBJ databases">
        <title>Kribbella capetownensis sp. nov. and Kribbella speibonae sp. nov., isolated from soil.</title>
        <authorList>
            <person name="Curtis S.M."/>
            <person name="Norton I."/>
            <person name="Everest G.J."/>
            <person name="Meyers P.R."/>
        </authorList>
    </citation>
    <scope>NUCLEOTIDE SEQUENCE [LARGE SCALE GENOMIC DNA]</scope>
    <source>
        <strain evidence="6 7">YM53</strain>
    </source>
</reference>
<dbReference type="PANTHER" id="PTHR11022">
    <property type="entry name" value="PEPTIDOGLYCAN RECOGNITION PROTEIN"/>
    <property type="match status" value="1"/>
</dbReference>
<proteinExistence type="inferred from homology"/>
<feature type="domain" description="N-acetylmuramoyl-L-alanine amidase" evidence="4">
    <location>
        <begin position="179"/>
        <end position="331"/>
    </location>
</feature>
<dbReference type="CDD" id="cd06583">
    <property type="entry name" value="PGRP"/>
    <property type="match status" value="1"/>
</dbReference>
<dbReference type="AlphaFoldDB" id="A0A4R0JUE5"/>
<sequence>MSTFSRLLPLGVTVVSLVLPTLQHQAAEIEPSYQELSLDGPSVAVETKPFAMVGITWPVGVQAVQAKVRVQQNGQWSDWESLTVEDEHGPDPSVPEGIERSGTEPLWVSNATGVQASALTSDGTSVADAKVVLIQPGVLAGDSFEPPDAQASASGTPYPMPAMASRKQWGADERLRSHNGAACARPKYTQTVMAAFVHHTADRNDYSRTQVAAMVRGMYAYHVKSRGWCDVGYNFLVDRFGRVFEGRYGGAQLPVLGAHTGSFNTNSFGIALIGNFEKAGPTQAMLEKTARVIAWKFDAYYRSPKSTVVLGGTKLLSISGHRDTKATACPGAQLYKQLPWLRHRVDVLMGGSVATPIYRFALKLGLRAVGPPFWGEHRTRTGWATYFAHRDIFYSVATGPHSTVGMFRSRYRSLGAERSRLGLPTTEVYKMTGGSRQRYQHGWLNYNQSRRTITVQYRSSP</sequence>
<feature type="region of interest" description="Disordered" evidence="2">
    <location>
        <begin position="143"/>
        <end position="163"/>
    </location>
</feature>
<comment type="caution">
    <text evidence="6">The sequence shown here is derived from an EMBL/GenBank/DDBJ whole genome shotgun (WGS) entry which is preliminary data.</text>
</comment>
<name>A0A4R0JUE5_9ACTN</name>
<dbReference type="InterPro" id="IPR015510">
    <property type="entry name" value="PGRP"/>
</dbReference>
<gene>
    <name evidence="6" type="ORF">E0H75_29350</name>
</gene>
<evidence type="ECO:0000256" key="1">
    <source>
        <dbReference type="ARBA" id="ARBA00007553"/>
    </source>
</evidence>
<dbReference type="GO" id="GO:0008270">
    <property type="term" value="F:zinc ion binding"/>
    <property type="evidence" value="ECO:0007669"/>
    <property type="project" value="InterPro"/>
</dbReference>
<feature type="chain" id="PRO_5020782991" description="N-acetylmuramoyl-L-alanine amidase" evidence="3">
    <location>
        <begin position="27"/>
        <end position="461"/>
    </location>
</feature>
<keyword evidence="7" id="KW-1185">Reference proteome</keyword>
<comment type="similarity">
    <text evidence="1">Belongs to the N-acetylmuramoyl-L-alanine amidase 2 family.</text>
</comment>
<evidence type="ECO:0008006" key="8">
    <source>
        <dbReference type="Google" id="ProtNLM"/>
    </source>
</evidence>
<evidence type="ECO:0000313" key="7">
    <source>
        <dbReference type="Proteomes" id="UP000293342"/>
    </source>
</evidence>
<dbReference type="InterPro" id="IPR002502">
    <property type="entry name" value="Amidase_domain"/>
</dbReference>
<organism evidence="6 7">
    <name type="scientific">Kribbella capetownensis</name>
    <dbReference type="NCBI Taxonomy" id="1572659"/>
    <lineage>
        <taxon>Bacteria</taxon>
        <taxon>Bacillati</taxon>
        <taxon>Actinomycetota</taxon>
        <taxon>Actinomycetes</taxon>
        <taxon>Propionibacteriales</taxon>
        <taxon>Kribbellaceae</taxon>
        <taxon>Kribbella</taxon>
    </lineage>
</organism>
<dbReference type="Gene3D" id="3.40.80.10">
    <property type="entry name" value="Peptidoglycan recognition protein-like"/>
    <property type="match status" value="1"/>
</dbReference>